<reference evidence="2 3" key="1">
    <citation type="journal article" date="2024" name="Ann. Entomol. Soc. Am.">
        <title>Genomic analyses of the southern and eastern yellowjacket wasps (Hymenoptera: Vespidae) reveal evolutionary signatures of social life.</title>
        <authorList>
            <person name="Catto M.A."/>
            <person name="Caine P.B."/>
            <person name="Orr S.E."/>
            <person name="Hunt B.G."/>
            <person name="Goodisman M.A.D."/>
        </authorList>
    </citation>
    <scope>NUCLEOTIDE SEQUENCE [LARGE SCALE GENOMIC DNA]</scope>
    <source>
        <strain evidence="2">233</strain>
        <tissue evidence="2">Head and thorax</tissue>
    </source>
</reference>
<dbReference type="Proteomes" id="UP001607302">
    <property type="component" value="Unassembled WGS sequence"/>
</dbReference>
<protein>
    <submittedName>
        <fullName evidence="2">FAM172 family protein CG10038-like isoform X3</fullName>
    </submittedName>
</protein>
<dbReference type="InterPro" id="IPR053858">
    <property type="entry name" value="Arb2_dom"/>
</dbReference>
<feature type="domain" description="Arb2" evidence="1">
    <location>
        <begin position="20"/>
        <end position="247"/>
    </location>
</feature>
<dbReference type="InterPro" id="IPR048263">
    <property type="entry name" value="Arb2"/>
</dbReference>
<evidence type="ECO:0000313" key="2">
    <source>
        <dbReference type="EMBL" id="KAL2729237.1"/>
    </source>
</evidence>
<dbReference type="EMBL" id="JAUDFV010000131">
    <property type="protein sequence ID" value="KAL2729237.1"/>
    <property type="molecule type" value="Genomic_DNA"/>
</dbReference>
<accession>A0ABD2B916</accession>
<sequence length="266" mass="30062">MSLRNIVRKTGITTMACFNFPKSLNEFGYDFDADGKLKKLNTATGLLINEGFDFNVSENPQYNQKRYEALGEVINEYVYSLLEKEGLNRLPVPKQSTVSVNRKSFIFASNDALENEKILVLIHGSGVVRAGQWARRLIINDSLFTGTQIPYIRKAKDLGYGLFVLNTNDNFRLIKGKPNKIKVSLKGSEDPHEHLKTVWNDYIGPSNSKYVAIVAHSYGGECIAMDHVEEFKRKVFAVGLTDSVHIARSKGFEHVVKKIKMKRSLK</sequence>
<dbReference type="PANTHER" id="PTHR21357">
    <property type="entry name" value="FAM172 FAMILY PROTEIN HOMOLOG CG10038"/>
    <property type="match status" value="1"/>
</dbReference>
<evidence type="ECO:0000313" key="3">
    <source>
        <dbReference type="Proteomes" id="UP001607302"/>
    </source>
</evidence>
<comment type="caution">
    <text evidence="2">The sequence shown here is derived from an EMBL/GenBank/DDBJ whole genome shotgun (WGS) entry which is preliminary data.</text>
</comment>
<keyword evidence="3" id="KW-1185">Reference proteome</keyword>
<name>A0ABD2B916_VESSQ</name>
<dbReference type="PANTHER" id="PTHR21357:SF4">
    <property type="entry name" value="FAM172 FAMILY PROTEIN HOMOLOG CG10038"/>
    <property type="match status" value="1"/>
</dbReference>
<organism evidence="2 3">
    <name type="scientific">Vespula squamosa</name>
    <name type="common">Southern yellow jacket</name>
    <name type="synonym">Wasp</name>
    <dbReference type="NCBI Taxonomy" id="30214"/>
    <lineage>
        <taxon>Eukaryota</taxon>
        <taxon>Metazoa</taxon>
        <taxon>Ecdysozoa</taxon>
        <taxon>Arthropoda</taxon>
        <taxon>Hexapoda</taxon>
        <taxon>Insecta</taxon>
        <taxon>Pterygota</taxon>
        <taxon>Neoptera</taxon>
        <taxon>Endopterygota</taxon>
        <taxon>Hymenoptera</taxon>
        <taxon>Apocrita</taxon>
        <taxon>Aculeata</taxon>
        <taxon>Vespoidea</taxon>
        <taxon>Vespidae</taxon>
        <taxon>Vespinae</taxon>
        <taxon>Vespula</taxon>
    </lineage>
</organism>
<evidence type="ECO:0000259" key="1">
    <source>
        <dbReference type="Pfam" id="PF22749"/>
    </source>
</evidence>
<dbReference type="Pfam" id="PF22749">
    <property type="entry name" value="Arb2"/>
    <property type="match status" value="1"/>
</dbReference>
<proteinExistence type="predicted"/>
<dbReference type="AlphaFoldDB" id="A0ABD2B916"/>
<gene>
    <name evidence="2" type="ORF">V1478_006026</name>
</gene>